<keyword evidence="3" id="KW-1185">Reference proteome</keyword>
<accession>A0A4U6TJM2</accession>
<feature type="transmembrane region" description="Helical" evidence="1">
    <location>
        <begin position="32"/>
        <end position="53"/>
    </location>
</feature>
<keyword evidence="1" id="KW-1133">Transmembrane helix</keyword>
<dbReference type="Gramene" id="TKW01145">
    <property type="protein sequence ID" value="TKW01145"/>
    <property type="gene ID" value="SEVIR_8G159701v2"/>
</dbReference>
<name>A0A4U6TJM2_SETVI</name>
<dbReference type="EMBL" id="CM016559">
    <property type="protein sequence ID" value="TKW01145.1"/>
    <property type="molecule type" value="Genomic_DNA"/>
</dbReference>
<feature type="transmembrane region" description="Helical" evidence="1">
    <location>
        <begin position="65"/>
        <end position="90"/>
    </location>
</feature>
<organism evidence="2 3">
    <name type="scientific">Setaria viridis</name>
    <name type="common">Green bristlegrass</name>
    <name type="synonym">Setaria italica subsp. viridis</name>
    <dbReference type="NCBI Taxonomy" id="4556"/>
    <lineage>
        <taxon>Eukaryota</taxon>
        <taxon>Viridiplantae</taxon>
        <taxon>Streptophyta</taxon>
        <taxon>Embryophyta</taxon>
        <taxon>Tracheophyta</taxon>
        <taxon>Spermatophyta</taxon>
        <taxon>Magnoliopsida</taxon>
        <taxon>Liliopsida</taxon>
        <taxon>Poales</taxon>
        <taxon>Poaceae</taxon>
        <taxon>PACMAD clade</taxon>
        <taxon>Panicoideae</taxon>
        <taxon>Panicodae</taxon>
        <taxon>Paniceae</taxon>
        <taxon>Cenchrinae</taxon>
        <taxon>Setaria</taxon>
    </lineage>
</organism>
<evidence type="ECO:0000313" key="3">
    <source>
        <dbReference type="Proteomes" id="UP000298652"/>
    </source>
</evidence>
<sequence>MADLENPVGGGGGDLAAAAAAEPNSPRDCETLLAVACMVGLLMAVCVLPVFFYRAHRTAGLGVRLLAVVLLILGSMGLVVACCCCTFLVVDVIYGNPEGRQQRDEEAPLQG</sequence>
<dbReference type="AlphaFoldDB" id="A0A4U6TJM2"/>
<proteinExistence type="predicted"/>
<keyword evidence="1" id="KW-0472">Membrane</keyword>
<gene>
    <name evidence="2" type="ORF">SEVIR_8G159701v2</name>
</gene>
<protein>
    <submittedName>
        <fullName evidence="2">Uncharacterized protein</fullName>
    </submittedName>
</protein>
<dbReference type="Proteomes" id="UP000298652">
    <property type="component" value="Chromosome 8"/>
</dbReference>
<evidence type="ECO:0000313" key="2">
    <source>
        <dbReference type="EMBL" id="TKW01145.1"/>
    </source>
</evidence>
<keyword evidence="1" id="KW-0812">Transmembrane</keyword>
<reference evidence="2" key="1">
    <citation type="submission" date="2019-03" db="EMBL/GenBank/DDBJ databases">
        <title>WGS assembly of Setaria viridis.</title>
        <authorList>
            <person name="Huang P."/>
            <person name="Jenkins J."/>
            <person name="Grimwood J."/>
            <person name="Barry K."/>
            <person name="Healey A."/>
            <person name="Mamidi S."/>
            <person name="Sreedasyam A."/>
            <person name="Shu S."/>
            <person name="Feldman M."/>
            <person name="Wu J."/>
            <person name="Yu Y."/>
            <person name="Chen C."/>
            <person name="Johnson J."/>
            <person name="Rokhsar D."/>
            <person name="Baxter I."/>
            <person name="Schmutz J."/>
            <person name="Brutnell T."/>
            <person name="Kellogg E."/>
        </authorList>
    </citation>
    <scope>NUCLEOTIDE SEQUENCE [LARGE SCALE GENOMIC DNA]</scope>
</reference>
<evidence type="ECO:0000256" key="1">
    <source>
        <dbReference type="SAM" id="Phobius"/>
    </source>
</evidence>
<dbReference type="OMA" id="NSPRDCE"/>